<proteinExistence type="inferred from homology"/>
<accession>A0A1C7D7N2</accession>
<dbReference type="Pfam" id="PF02678">
    <property type="entry name" value="Pirin"/>
    <property type="match status" value="1"/>
</dbReference>
<dbReference type="PANTHER" id="PTHR13903:SF8">
    <property type="entry name" value="PIRIN"/>
    <property type="match status" value="1"/>
</dbReference>
<evidence type="ECO:0000256" key="4">
    <source>
        <dbReference type="SAM" id="MobiDB-lite"/>
    </source>
</evidence>
<feature type="domain" description="Pirin C-terminal" evidence="6">
    <location>
        <begin position="185"/>
        <end position="281"/>
    </location>
</feature>
<protein>
    <submittedName>
        <fullName evidence="7">Quercetin 2,3-dioxygenase</fullName>
        <ecNumber evidence="7">1.13.11.24</ecNumber>
    </submittedName>
</protein>
<dbReference type="InterPro" id="IPR012093">
    <property type="entry name" value="Pirin"/>
</dbReference>
<keyword evidence="2" id="KW-0408">Iron</keyword>
<evidence type="ECO:0000256" key="3">
    <source>
        <dbReference type="RuleBase" id="RU003457"/>
    </source>
</evidence>
<dbReference type="Gene3D" id="2.60.120.10">
    <property type="entry name" value="Jelly Rolls"/>
    <property type="match status" value="2"/>
</dbReference>
<evidence type="ECO:0000313" key="8">
    <source>
        <dbReference type="Proteomes" id="UP000092698"/>
    </source>
</evidence>
<evidence type="ECO:0000256" key="2">
    <source>
        <dbReference type="PIRSR" id="PIRSR006232-1"/>
    </source>
</evidence>
<dbReference type="AlphaFoldDB" id="A0A1C7D7N2"/>
<dbReference type="Proteomes" id="UP000092698">
    <property type="component" value="Chromosome"/>
</dbReference>
<sequence>MSSGDDTGILKTVTPTTHDLGNFKVRRAVPSAAQRMVGPFVFVDQFGPAQLDIGGGMDVRPHPHINLATVTWLFAGEHGGAIEHRDSLGTRSTIRPGTVNLMTAGTGIVHSERSPQDERATGPKLFGMQTWLALPDGREEIDPAFEAVSDLPVLEDDCVKATVIMGELWGKRAATTTYAETINAEILLGAAGSIPIDAGADERALMLVQGEAEVDGQQLGLYELTVLKPGAAMTLRSDTGARVFLLGGEAFSTKRHVWWNFVSSDRDRIEQAKEDWREGRFPEVPGDTEEFIPLPDGKPKTVSYP</sequence>
<dbReference type="GO" id="GO:0008127">
    <property type="term" value="F:quercetin 2,3-dioxygenase activity"/>
    <property type="evidence" value="ECO:0007669"/>
    <property type="project" value="UniProtKB-EC"/>
</dbReference>
<dbReference type="PIRSF" id="PIRSF006232">
    <property type="entry name" value="Pirin"/>
    <property type="match status" value="1"/>
</dbReference>
<feature type="domain" description="Pirin N-terminal" evidence="5">
    <location>
        <begin position="23"/>
        <end position="132"/>
    </location>
</feature>
<dbReference type="InterPro" id="IPR011051">
    <property type="entry name" value="RmlC_Cupin_sf"/>
</dbReference>
<dbReference type="PANTHER" id="PTHR13903">
    <property type="entry name" value="PIRIN-RELATED"/>
    <property type="match status" value="1"/>
</dbReference>
<dbReference type="Pfam" id="PF05726">
    <property type="entry name" value="Pirin_C"/>
    <property type="match status" value="1"/>
</dbReference>
<dbReference type="OrthoDB" id="9780903at2"/>
<gene>
    <name evidence="7" type="primary">yhhW_1</name>
    <name evidence="7" type="ORF">A6F65_01151</name>
</gene>
<dbReference type="STRING" id="645517.A6F65_01151"/>
<keyword evidence="2" id="KW-0479">Metal-binding</keyword>
<keyword evidence="8" id="KW-1185">Reference proteome</keyword>
<organism evidence="7 8">
    <name type="scientific">Paraurantiacibacter namhicola</name>
    <dbReference type="NCBI Taxonomy" id="645517"/>
    <lineage>
        <taxon>Bacteria</taxon>
        <taxon>Pseudomonadati</taxon>
        <taxon>Pseudomonadota</taxon>
        <taxon>Alphaproteobacteria</taxon>
        <taxon>Sphingomonadales</taxon>
        <taxon>Erythrobacteraceae</taxon>
        <taxon>Paraurantiacibacter</taxon>
    </lineage>
</organism>
<dbReference type="KEGG" id="anh:A6F65_01151"/>
<feature type="region of interest" description="Disordered" evidence="4">
    <location>
        <begin position="280"/>
        <end position="305"/>
    </location>
</feature>
<dbReference type="SUPFAM" id="SSF51182">
    <property type="entry name" value="RmlC-like cupins"/>
    <property type="match status" value="1"/>
</dbReference>
<evidence type="ECO:0000259" key="6">
    <source>
        <dbReference type="Pfam" id="PF05726"/>
    </source>
</evidence>
<dbReference type="PATRIC" id="fig|645517.4.peg.1144"/>
<dbReference type="InterPro" id="IPR014710">
    <property type="entry name" value="RmlC-like_jellyroll"/>
</dbReference>
<dbReference type="CDD" id="cd02909">
    <property type="entry name" value="cupin_pirin_N"/>
    <property type="match status" value="1"/>
</dbReference>
<feature type="binding site" evidence="2">
    <location>
        <position position="110"/>
    </location>
    <ligand>
        <name>Fe cation</name>
        <dbReference type="ChEBI" id="CHEBI:24875"/>
    </ligand>
</feature>
<dbReference type="GO" id="GO:0046872">
    <property type="term" value="F:metal ion binding"/>
    <property type="evidence" value="ECO:0007669"/>
    <property type="project" value="UniProtKB-KW"/>
</dbReference>
<feature type="binding site" evidence="2">
    <location>
        <position position="64"/>
    </location>
    <ligand>
        <name>Fe cation</name>
        <dbReference type="ChEBI" id="CHEBI:24875"/>
    </ligand>
</feature>
<dbReference type="EC" id="1.13.11.24" evidence="7"/>
<dbReference type="RefSeq" id="WP_067786697.1">
    <property type="nucleotide sequence ID" value="NZ_CP016545.1"/>
</dbReference>
<evidence type="ECO:0000313" key="7">
    <source>
        <dbReference type="EMBL" id="ANU07458.1"/>
    </source>
</evidence>
<comment type="cofactor">
    <cofactor evidence="2">
        <name>Fe cation</name>
        <dbReference type="ChEBI" id="CHEBI:24875"/>
    </cofactor>
    <text evidence="2">Binds 1 Fe cation per subunit.</text>
</comment>
<evidence type="ECO:0000256" key="1">
    <source>
        <dbReference type="ARBA" id="ARBA00008416"/>
    </source>
</evidence>
<feature type="binding site" evidence="2">
    <location>
        <position position="62"/>
    </location>
    <ligand>
        <name>Fe cation</name>
        <dbReference type="ChEBI" id="CHEBI:24875"/>
    </ligand>
</feature>
<keyword evidence="7" id="KW-0560">Oxidoreductase</keyword>
<keyword evidence="7" id="KW-0223">Dioxygenase</keyword>
<name>A0A1C7D7N2_9SPHN</name>
<reference evidence="7 8" key="1">
    <citation type="submission" date="2016-07" db="EMBL/GenBank/DDBJ databases">
        <title>Complete genome sequence of Altererythrobacter namhicola JCM 16345T, containing esterase-encoding genes.</title>
        <authorList>
            <person name="Cheng H."/>
            <person name="Wu Y.-H."/>
            <person name="Jian S.-L."/>
            <person name="Huo Y.-Y."/>
            <person name="Wang C.-S."/>
            <person name="Xu X.-W."/>
        </authorList>
    </citation>
    <scope>NUCLEOTIDE SEQUENCE [LARGE SCALE GENOMIC DNA]</scope>
    <source>
        <strain evidence="7 8">JCM 16345</strain>
    </source>
</reference>
<evidence type="ECO:0000259" key="5">
    <source>
        <dbReference type="Pfam" id="PF02678"/>
    </source>
</evidence>
<dbReference type="InterPro" id="IPR008778">
    <property type="entry name" value="Pirin_C_dom"/>
</dbReference>
<comment type="similarity">
    <text evidence="1 3">Belongs to the pirin family.</text>
</comment>
<feature type="binding site" evidence="2">
    <location>
        <position position="112"/>
    </location>
    <ligand>
        <name>Fe cation</name>
        <dbReference type="ChEBI" id="CHEBI:24875"/>
    </ligand>
</feature>
<dbReference type="EMBL" id="CP016545">
    <property type="protein sequence ID" value="ANU07458.1"/>
    <property type="molecule type" value="Genomic_DNA"/>
</dbReference>
<dbReference type="InterPro" id="IPR003829">
    <property type="entry name" value="Pirin_N_dom"/>
</dbReference>